<gene>
    <name evidence="3" type="ORF">ACFQZ6_13620</name>
</gene>
<dbReference type="CDD" id="cd01830">
    <property type="entry name" value="XynE_like"/>
    <property type="match status" value="1"/>
</dbReference>
<sequence length="457" mass="48258">MTRRRAGGVGAAPTRHSALLAAIVALIVALSAAIYVGASFDDGTDHRTLAGGPGPQNSAAPASTGTWVGSWSTSPSAAEPGTETTGLAGLSLRNVVHTSVGGTSARVTLSNLYGQRPLTLTHATLALAAADGTPAAAPGTMRRLTFAGATTVVVPPGEQVTSDAVRLRVPHDADVLVTTYAPTDAGPVTWHPTARQISYAARGAHADDLSGVPYTQRVEAWRYLTALDVLSRESDGTVVAFGDSLTDGVTSTVNENRRWPDLLADRLRAAAEDGADVPRYGVVNQGISGNRVLADGLGRPADNPSGLNRFERDVLARTGVRVVFIDLGVNDILRDPLPADVDEDPAEILDGLRTLVRQAHARGIKAVGATLMPFRGHRGYTDAREAVRQRVNAEIRAGRVFDAHADFDEALRDPYDPRRFRRDYDSGDHLHPSDKGYARMAAVVDLTDLLGAAPAEL</sequence>
<dbReference type="RefSeq" id="WP_381608064.1">
    <property type="nucleotide sequence ID" value="NZ_JBHTEB010000001.1"/>
</dbReference>
<dbReference type="InterPro" id="IPR013830">
    <property type="entry name" value="SGNH_hydro"/>
</dbReference>
<keyword evidence="4" id="KW-1185">Reference proteome</keyword>
<dbReference type="PANTHER" id="PTHR43784:SF2">
    <property type="entry name" value="GDSL-LIKE LIPASE_ACYLHYDROLASE, PUTATIVE (AFU_ORTHOLOGUE AFUA_2G00820)-RELATED"/>
    <property type="match status" value="1"/>
</dbReference>
<comment type="caution">
    <text evidence="3">The sequence shown here is derived from an EMBL/GenBank/DDBJ whole genome shotgun (WGS) entry which is preliminary data.</text>
</comment>
<organism evidence="3 4">
    <name type="scientific">Streptomyces flavalbus</name>
    <dbReference type="NCBI Taxonomy" id="2665155"/>
    <lineage>
        <taxon>Bacteria</taxon>
        <taxon>Bacillati</taxon>
        <taxon>Actinomycetota</taxon>
        <taxon>Actinomycetes</taxon>
        <taxon>Kitasatosporales</taxon>
        <taxon>Streptomycetaceae</taxon>
        <taxon>Streptomyces</taxon>
    </lineage>
</organism>
<feature type="compositionally biased region" description="Low complexity" evidence="1">
    <location>
        <begin position="63"/>
        <end position="76"/>
    </location>
</feature>
<dbReference type="InterPro" id="IPR036514">
    <property type="entry name" value="SGNH_hydro_sf"/>
</dbReference>
<keyword evidence="3" id="KW-0378">Hydrolase</keyword>
<dbReference type="InterPro" id="IPR053140">
    <property type="entry name" value="GDSL_Rv0518-like"/>
</dbReference>
<feature type="domain" description="SGNH hydrolase-type esterase" evidence="2">
    <location>
        <begin position="240"/>
        <end position="439"/>
    </location>
</feature>
<dbReference type="Gene3D" id="3.40.50.1110">
    <property type="entry name" value="SGNH hydrolase"/>
    <property type="match status" value="1"/>
</dbReference>
<reference evidence="4" key="1">
    <citation type="journal article" date="2019" name="Int. J. Syst. Evol. Microbiol.">
        <title>The Global Catalogue of Microorganisms (GCM) 10K type strain sequencing project: providing services to taxonomists for standard genome sequencing and annotation.</title>
        <authorList>
            <consortium name="The Broad Institute Genomics Platform"/>
            <consortium name="The Broad Institute Genome Sequencing Center for Infectious Disease"/>
            <person name="Wu L."/>
            <person name="Ma J."/>
        </authorList>
    </citation>
    <scope>NUCLEOTIDE SEQUENCE [LARGE SCALE GENOMIC DNA]</scope>
    <source>
        <strain evidence="4">CGMCC 4.7400</strain>
    </source>
</reference>
<evidence type="ECO:0000313" key="4">
    <source>
        <dbReference type="Proteomes" id="UP001597023"/>
    </source>
</evidence>
<feature type="region of interest" description="Disordered" evidence="1">
    <location>
        <begin position="47"/>
        <end position="85"/>
    </location>
</feature>
<dbReference type="GO" id="GO:0016787">
    <property type="term" value="F:hydrolase activity"/>
    <property type="evidence" value="ECO:0007669"/>
    <property type="project" value="UniProtKB-KW"/>
</dbReference>
<evidence type="ECO:0000313" key="3">
    <source>
        <dbReference type="EMBL" id="MFD0315250.1"/>
    </source>
</evidence>
<evidence type="ECO:0000256" key="1">
    <source>
        <dbReference type="SAM" id="MobiDB-lite"/>
    </source>
</evidence>
<evidence type="ECO:0000259" key="2">
    <source>
        <dbReference type="Pfam" id="PF13472"/>
    </source>
</evidence>
<dbReference type="PANTHER" id="PTHR43784">
    <property type="entry name" value="GDSL-LIKE LIPASE/ACYLHYDROLASE, PUTATIVE (AFU_ORTHOLOGUE AFUA_2G00820)-RELATED"/>
    <property type="match status" value="1"/>
</dbReference>
<proteinExistence type="predicted"/>
<protein>
    <submittedName>
        <fullName evidence="3">SGNH/GDSL hydrolase family protein</fullName>
    </submittedName>
</protein>
<dbReference type="SUPFAM" id="SSF52266">
    <property type="entry name" value="SGNH hydrolase"/>
    <property type="match status" value="1"/>
</dbReference>
<dbReference type="EMBL" id="JBHTEB010000001">
    <property type="protein sequence ID" value="MFD0315250.1"/>
    <property type="molecule type" value="Genomic_DNA"/>
</dbReference>
<dbReference type="Pfam" id="PF13472">
    <property type="entry name" value="Lipase_GDSL_2"/>
    <property type="match status" value="1"/>
</dbReference>
<dbReference type="Proteomes" id="UP001597023">
    <property type="component" value="Unassembled WGS sequence"/>
</dbReference>
<name>A0ABW2WA50_9ACTN</name>
<accession>A0ABW2WA50</accession>